<evidence type="ECO:0000313" key="4">
    <source>
        <dbReference type="Proteomes" id="UP000321947"/>
    </source>
</evidence>
<protein>
    <submittedName>
        <fullName evidence="1">Gag-pol polyprotein</fullName>
    </submittedName>
</protein>
<evidence type="ECO:0000313" key="1">
    <source>
        <dbReference type="EMBL" id="KAA0054716.1"/>
    </source>
</evidence>
<dbReference type="EMBL" id="SSTE01008830">
    <property type="protein sequence ID" value="KAA0054716.1"/>
    <property type="molecule type" value="Genomic_DNA"/>
</dbReference>
<dbReference type="Proteomes" id="UP000321947">
    <property type="component" value="Unassembled WGS sequence"/>
</dbReference>
<proteinExistence type="predicted"/>
<comment type="caution">
    <text evidence="1">The sequence shown here is derived from an EMBL/GenBank/DDBJ whole genome shotgun (WGS) entry which is preliminary data.</text>
</comment>
<dbReference type="OrthoDB" id="1288219at2759"/>
<sequence length="76" mass="8749">MEIIKEGPSTTRPPVLDDKNYSYWKTHMTSFLKSLDGRAWRAVIARWEPSMITVDGKSIPKPEIEWTSFCGKFKSA</sequence>
<reference evidence="3 4" key="1">
    <citation type="submission" date="2019-08" db="EMBL/GenBank/DDBJ databases">
        <title>Draft genome sequences of two oriental melons (Cucumis melo L. var makuwa).</title>
        <authorList>
            <person name="Kwon S.-Y."/>
        </authorList>
    </citation>
    <scope>NUCLEOTIDE SEQUENCE [LARGE SCALE GENOMIC DNA]</scope>
    <source>
        <strain evidence="4">cv. Chang Bougi</strain>
        <strain evidence="3">cv. SW 3</strain>
        <tissue evidence="1">Leaf</tissue>
    </source>
</reference>
<accession>A0A5A7UKB7</accession>
<dbReference type="EMBL" id="SSTD01020124">
    <property type="protein sequence ID" value="TYJ95608.1"/>
    <property type="molecule type" value="Genomic_DNA"/>
</dbReference>
<name>A0A5A7UKB7_CUCMM</name>
<evidence type="ECO:0000313" key="2">
    <source>
        <dbReference type="EMBL" id="TYJ95608.1"/>
    </source>
</evidence>
<dbReference type="AlphaFoldDB" id="A0A5A7UKB7"/>
<evidence type="ECO:0000313" key="3">
    <source>
        <dbReference type="Proteomes" id="UP000321393"/>
    </source>
</evidence>
<organism evidence="1 3">
    <name type="scientific">Cucumis melo var. makuwa</name>
    <name type="common">Oriental melon</name>
    <dbReference type="NCBI Taxonomy" id="1194695"/>
    <lineage>
        <taxon>Eukaryota</taxon>
        <taxon>Viridiplantae</taxon>
        <taxon>Streptophyta</taxon>
        <taxon>Embryophyta</taxon>
        <taxon>Tracheophyta</taxon>
        <taxon>Spermatophyta</taxon>
        <taxon>Magnoliopsida</taxon>
        <taxon>eudicotyledons</taxon>
        <taxon>Gunneridae</taxon>
        <taxon>Pentapetalae</taxon>
        <taxon>rosids</taxon>
        <taxon>fabids</taxon>
        <taxon>Cucurbitales</taxon>
        <taxon>Cucurbitaceae</taxon>
        <taxon>Benincaseae</taxon>
        <taxon>Cucumis</taxon>
    </lineage>
</organism>
<dbReference type="Proteomes" id="UP000321393">
    <property type="component" value="Unassembled WGS sequence"/>
</dbReference>
<gene>
    <name evidence="2" type="ORF">E5676_scaffold104G00240</name>
    <name evidence="1" type="ORF">E6C27_scaffold24G005440</name>
</gene>